<evidence type="ECO:0000256" key="6">
    <source>
        <dbReference type="ARBA" id="ARBA00022723"/>
    </source>
</evidence>
<dbReference type="GO" id="GO:0000785">
    <property type="term" value="C:chromatin"/>
    <property type="evidence" value="ECO:0007669"/>
    <property type="project" value="TreeGrafter"/>
</dbReference>
<keyword evidence="10" id="KW-0131">Cell cycle</keyword>
<sequence length="277" mass="31196">MAEERSSTDGEEEKVNYAPVVYQCKCGKILADSLALIDPLVGPEDSEETDYVSFKAVTESVMMGKDGDDSTEKIDKEYGCSYRPLYCSGCESMIGKMYTSTHEEFDDMRNAYTFKTEKLTNYSLGSVNSANLGVMTVKDELENKMAELENKMAQVEQLVMTLSEKMAVLEERMHDREEPRQKKTFMVRQTVVKSKRVSVVEQVVEDGAQRGRKKARIEESDDISPVASPKRGIKKARVDVPDDPVMSPKHGRKEALVGDSDDESWYKSNGNKPVHLF</sequence>
<evidence type="ECO:0000256" key="5">
    <source>
        <dbReference type="ARBA" id="ARBA00022618"/>
    </source>
</evidence>
<evidence type="ECO:0000256" key="11">
    <source>
        <dbReference type="ARBA" id="ARBA00023328"/>
    </source>
</evidence>
<keyword evidence="6" id="KW-0479">Metal-binding</keyword>
<dbReference type="PANTHER" id="PTHR16431">
    <property type="entry name" value="NEUROGENIC PROTEIN MASTERMIND"/>
    <property type="match status" value="1"/>
</dbReference>
<keyword evidence="5" id="KW-0132">Cell division</keyword>
<comment type="subcellular location">
    <subcellularLocation>
        <location evidence="3">Chromosome</location>
        <location evidence="3">Centromere</location>
    </subcellularLocation>
    <subcellularLocation>
        <location evidence="2">Nucleus</location>
    </subcellularLocation>
</comment>
<dbReference type="GO" id="GO:0005634">
    <property type="term" value="C:nucleus"/>
    <property type="evidence" value="ECO:0007669"/>
    <property type="project" value="UniProtKB-SubCell"/>
</dbReference>
<evidence type="ECO:0000256" key="10">
    <source>
        <dbReference type="ARBA" id="ARBA00023306"/>
    </source>
</evidence>
<keyword evidence="16" id="KW-1185">Reference proteome</keyword>
<keyword evidence="4" id="KW-0158">Chromosome</keyword>
<dbReference type="Proteomes" id="UP000838412">
    <property type="component" value="Chromosome 2"/>
</dbReference>
<gene>
    <name evidence="15" type="primary">MIS18A</name>
    <name evidence="15" type="ORF">BLAG_LOCUS12923</name>
</gene>
<proteinExistence type="predicted"/>
<dbReference type="PANTHER" id="PTHR16431:SF1">
    <property type="entry name" value="NEUROGENIC PROTEIN MASTERMIND"/>
    <property type="match status" value="1"/>
</dbReference>
<keyword evidence="9" id="KW-0539">Nucleus</keyword>
<feature type="domain" description="Mis18" evidence="14">
    <location>
        <begin position="19"/>
        <end position="124"/>
    </location>
</feature>
<dbReference type="GO" id="GO:0007059">
    <property type="term" value="P:chromosome segregation"/>
    <property type="evidence" value="ECO:0007669"/>
    <property type="project" value="TreeGrafter"/>
</dbReference>
<feature type="region of interest" description="Disordered" evidence="13">
    <location>
        <begin position="207"/>
        <end position="277"/>
    </location>
</feature>
<dbReference type="EMBL" id="OV696687">
    <property type="protein sequence ID" value="CAH1253003.1"/>
    <property type="molecule type" value="Genomic_DNA"/>
</dbReference>
<keyword evidence="7" id="KW-0498">Mitosis</keyword>
<dbReference type="PROSITE" id="PS51793">
    <property type="entry name" value="MIS18"/>
    <property type="match status" value="1"/>
</dbReference>
<evidence type="ECO:0000256" key="3">
    <source>
        <dbReference type="ARBA" id="ARBA00004584"/>
    </source>
</evidence>
<evidence type="ECO:0000256" key="1">
    <source>
        <dbReference type="ARBA" id="ARBA00003694"/>
    </source>
</evidence>
<dbReference type="GO" id="GO:0051301">
    <property type="term" value="P:cell division"/>
    <property type="evidence" value="ECO:0007669"/>
    <property type="project" value="UniProtKB-KW"/>
</dbReference>
<dbReference type="Pfam" id="PF03226">
    <property type="entry name" value="Yippee-Mis18"/>
    <property type="match status" value="1"/>
</dbReference>
<evidence type="ECO:0000256" key="9">
    <source>
        <dbReference type="ARBA" id="ARBA00023242"/>
    </source>
</evidence>
<reference evidence="15" key="1">
    <citation type="submission" date="2022-01" db="EMBL/GenBank/DDBJ databases">
        <authorList>
            <person name="Braso-Vives M."/>
        </authorList>
    </citation>
    <scope>NUCLEOTIDE SEQUENCE</scope>
</reference>
<feature type="coiled-coil region" evidence="12">
    <location>
        <begin position="131"/>
        <end position="172"/>
    </location>
</feature>
<organism evidence="15 16">
    <name type="scientific">Branchiostoma lanceolatum</name>
    <name type="common">Common lancelet</name>
    <name type="synonym">Amphioxus lanceolatum</name>
    <dbReference type="NCBI Taxonomy" id="7740"/>
    <lineage>
        <taxon>Eukaryota</taxon>
        <taxon>Metazoa</taxon>
        <taxon>Chordata</taxon>
        <taxon>Cephalochordata</taxon>
        <taxon>Leptocardii</taxon>
        <taxon>Amphioxiformes</taxon>
        <taxon>Branchiostomatidae</taxon>
        <taxon>Branchiostoma</taxon>
    </lineage>
</organism>
<dbReference type="OrthoDB" id="74210at2759"/>
<dbReference type="GO" id="GO:0034080">
    <property type="term" value="P:CENP-A containing chromatin assembly"/>
    <property type="evidence" value="ECO:0007669"/>
    <property type="project" value="TreeGrafter"/>
</dbReference>
<evidence type="ECO:0000256" key="8">
    <source>
        <dbReference type="ARBA" id="ARBA00022833"/>
    </source>
</evidence>
<evidence type="ECO:0000259" key="14">
    <source>
        <dbReference type="PROSITE" id="PS51793"/>
    </source>
</evidence>
<evidence type="ECO:0000313" key="15">
    <source>
        <dbReference type="EMBL" id="CAH1253003.1"/>
    </source>
</evidence>
<dbReference type="GO" id="GO:0046872">
    <property type="term" value="F:metal ion binding"/>
    <property type="evidence" value="ECO:0007669"/>
    <property type="project" value="UniProtKB-KW"/>
</dbReference>
<dbReference type="AlphaFoldDB" id="A0A8J9ZE90"/>
<dbReference type="Gene3D" id="1.20.5.170">
    <property type="match status" value="1"/>
</dbReference>
<evidence type="ECO:0000313" key="16">
    <source>
        <dbReference type="Proteomes" id="UP000838412"/>
    </source>
</evidence>
<evidence type="ECO:0000256" key="13">
    <source>
        <dbReference type="SAM" id="MobiDB-lite"/>
    </source>
</evidence>
<evidence type="ECO:0000256" key="12">
    <source>
        <dbReference type="SAM" id="Coils"/>
    </source>
</evidence>
<dbReference type="GO" id="GO:0000775">
    <property type="term" value="C:chromosome, centromeric region"/>
    <property type="evidence" value="ECO:0007669"/>
    <property type="project" value="UniProtKB-SubCell"/>
</dbReference>
<keyword evidence="12" id="KW-0175">Coiled coil</keyword>
<protein>
    <submittedName>
        <fullName evidence="15">MIS18A protein</fullName>
    </submittedName>
</protein>
<evidence type="ECO:0000256" key="7">
    <source>
        <dbReference type="ARBA" id="ARBA00022776"/>
    </source>
</evidence>
<keyword evidence="8" id="KW-0862">Zinc</keyword>
<evidence type="ECO:0000256" key="2">
    <source>
        <dbReference type="ARBA" id="ARBA00004123"/>
    </source>
</evidence>
<accession>A0A8J9ZE90</accession>
<dbReference type="InterPro" id="IPR034752">
    <property type="entry name" value="Mis18"/>
</dbReference>
<evidence type="ECO:0000256" key="4">
    <source>
        <dbReference type="ARBA" id="ARBA00022454"/>
    </source>
</evidence>
<comment type="function">
    <text evidence="1">Required for recruitment of CENPA to centromeres and normal chromosome segregation during mitosis.</text>
</comment>
<keyword evidence="11" id="KW-0137">Centromere</keyword>
<name>A0A8J9ZE90_BRALA</name>
<dbReference type="InterPro" id="IPR004910">
    <property type="entry name" value="Yippee/Mis18/Cereblon"/>
</dbReference>